<reference evidence="1" key="2">
    <citation type="journal article" date="2015" name="Data Brief">
        <title>Shoot transcriptome of the giant reed, Arundo donax.</title>
        <authorList>
            <person name="Barrero R.A."/>
            <person name="Guerrero F.D."/>
            <person name="Moolhuijzen P."/>
            <person name="Goolsby J.A."/>
            <person name="Tidwell J."/>
            <person name="Bellgard S.E."/>
            <person name="Bellgard M.I."/>
        </authorList>
    </citation>
    <scope>NUCLEOTIDE SEQUENCE</scope>
    <source>
        <tissue evidence="1">Shoot tissue taken approximately 20 cm above the soil surface</tissue>
    </source>
</reference>
<evidence type="ECO:0000313" key="1">
    <source>
        <dbReference type="EMBL" id="JAD61718.1"/>
    </source>
</evidence>
<sequence length="12" mass="1400">MYLNCAVNIVLF</sequence>
<dbReference type="EMBL" id="GBRH01236177">
    <property type="protein sequence ID" value="JAD61718.1"/>
    <property type="molecule type" value="Transcribed_RNA"/>
</dbReference>
<name>A0A0A9BHV6_ARUDO</name>
<reference evidence="1" key="1">
    <citation type="submission" date="2014-09" db="EMBL/GenBank/DDBJ databases">
        <authorList>
            <person name="Magalhaes I.L.F."/>
            <person name="Oliveira U."/>
            <person name="Santos F.R."/>
            <person name="Vidigal T.H.D.A."/>
            <person name="Brescovit A.D."/>
            <person name="Santos A.J."/>
        </authorList>
    </citation>
    <scope>NUCLEOTIDE SEQUENCE</scope>
    <source>
        <tissue evidence="1">Shoot tissue taken approximately 20 cm above the soil surface</tissue>
    </source>
</reference>
<accession>A0A0A9BHV6</accession>
<proteinExistence type="predicted"/>
<protein>
    <submittedName>
        <fullName evidence="1">Uncharacterized protein</fullName>
    </submittedName>
</protein>
<organism evidence="1">
    <name type="scientific">Arundo donax</name>
    <name type="common">Giant reed</name>
    <name type="synonym">Donax arundinaceus</name>
    <dbReference type="NCBI Taxonomy" id="35708"/>
    <lineage>
        <taxon>Eukaryota</taxon>
        <taxon>Viridiplantae</taxon>
        <taxon>Streptophyta</taxon>
        <taxon>Embryophyta</taxon>
        <taxon>Tracheophyta</taxon>
        <taxon>Spermatophyta</taxon>
        <taxon>Magnoliopsida</taxon>
        <taxon>Liliopsida</taxon>
        <taxon>Poales</taxon>
        <taxon>Poaceae</taxon>
        <taxon>PACMAD clade</taxon>
        <taxon>Arundinoideae</taxon>
        <taxon>Arundineae</taxon>
        <taxon>Arundo</taxon>
    </lineage>
</organism>